<dbReference type="Pfam" id="PF18758">
    <property type="entry name" value="KDZ"/>
    <property type="match status" value="1"/>
</dbReference>
<dbReference type="InterPro" id="IPR040521">
    <property type="entry name" value="KDZ"/>
</dbReference>
<organism evidence="2 3">
    <name type="scientific">Mycena pura</name>
    <dbReference type="NCBI Taxonomy" id="153505"/>
    <lineage>
        <taxon>Eukaryota</taxon>
        <taxon>Fungi</taxon>
        <taxon>Dikarya</taxon>
        <taxon>Basidiomycota</taxon>
        <taxon>Agaricomycotina</taxon>
        <taxon>Agaricomycetes</taxon>
        <taxon>Agaricomycetidae</taxon>
        <taxon>Agaricales</taxon>
        <taxon>Marasmiineae</taxon>
        <taxon>Mycenaceae</taxon>
        <taxon>Mycena</taxon>
    </lineage>
</organism>
<dbReference type="EMBL" id="JARJCW010000003">
    <property type="protein sequence ID" value="KAJ7226774.1"/>
    <property type="molecule type" value="Genomic_DNA"/>
</dbReference>
<protein>
    <recommendedName>
        <fullName evidence="1">CxC2-like cysteine cluster KDZ transposase-associated domain-containing protein</fullName>
    </recommendedName>
</protein>
<name>A0AAD6YQP0_9AGAR</name>
<dbReference type="PANTHER" id="PTHR33096:SF1">
    <property type="entry name" value="CXC1-LIKE CYSTEINE CLUSTER ASSOCIATED WITH KDZ TRANSPOSASES DOMAIN-CONTAINING PROTEIN"/>
    <property type="match status" value="1"/>
</dbReference>
<feature type="domain" description="CxC2-like cysteine cluster KDZ transposase-associated" evidence="1">
    <location>
        <begin position="82"/>
        <end position="187"/>
    </location>
</feature>
<proteinExistence type="predicted"/>
<gene>
    <name evidence="2" type="ORF">GGX14DRAFT_347841</name>
</gene>
<comment type="caution">
    <text evidence="2">The sequence shown here is derived from an EMBL/GenBank/DDBJ whole genome shotgun (WGS) entry which is preliminary data.</text>
</comment>
<keyword evidence="3" id="KW-1185">Reference proteome</keyword>
<dbReference type="Pfam" id="PF18803">
    <property type="entry name" value="CxC2"/>
    <property type="match status" value="1"/>
</dbReference>
<reference evidence="2" key="1">
    <citation type="submission" date="2023-03" db="EMBL/GenBank/DDBJ databases">
        <title>Massive genome expansion in bonnet fungi (Mycena s.s.) driven by repeated elements and novel gene families across ecological guilds.</title>
        <authorList>
            <consortium name="Lawrence Berkeley National Laboratory"/>
            <person name="Harder C.B."/>
            <person name="Miyauchi S."/>
            <person name="Viragh M."/>
            <person name="Kuo A."/>
            <person name="Thoen E."/>
            <person name="Andreopoulos B."/>
            <person name="Lu D."/>
            <person name="Skrede I."/>
            <person name="Drula E."/>
            <person name="Henrissat B."/>
            <person name="Morin E."/>
            <person name="Kohler A."/>
            <person name="Barry K."/>
            <person name="LaButti K."/>
            <person name="Morin E."/>
            <person name="Salamov A."/>
            <person name="Lipzen A."/>
            <person name="Mereny Z."/>
            <person name="Hegedus B."/>
            <person name="Baldrian P."/>
            <person name="Stursova M."/>
            <person name="Weitz H."/>
            <person name="Taylor A."/>
            <person name="Grigoriev I.V."/>
            <person name="Nagy L.G."/>
            <person name="Martin F."/>
            <person name="Kauserud H."/>
        </authorList>
    </citation>
    <scope>NUCLEOTIDE SEQUENCE</scope>
    <source>
        <strain evidence="2">9144</strain>
    </source>
</reference>
<evidence type="ECO:0000259" key="1">
    <source>
        <dbReference type="Pfam" id="PF18803"/>
    </source>
</evidence>
<dbReference type="Proteomes" id="UP001219525">
    <property type="component" value="Unassembled WGS sequence"/>
</dbReference>
<dbReference type="AlphaFoldDB" id="A0AAD6YQP0"/>
<evidence type="ECO:0000313" key="3">
    <source>
        <dbReference type="Proteomes" id="UP001219525"/>
    </source>
</evidence>
<sequence length="710" mass="79706">MKGFRPLIKRFLDELVRHEGLGDDAKQCPCCHEAYTRTTRRFRCLQCGAFEQCLNCVLARHALMPLHRIDEWTGNYWTPVTLAAIGCVYQLGHGGHPCPRPAPKVRTMVVLDTQHIHTVNFQYCGCDASDHAMNLEQLLRNGWYPATMVDPATCATFACLDLFRLLNVVGNITVHDFVGTLERQTHAINVKPIPDRYKAFGRMARQFAFLKRLQRAGRAHDPAGVEGTKNGESAVLCWACPQDGINLPEGWRDVSPEYRFLYMLLLAMDANFKLKNRLRANEHEDPPLGAGWGHLVDEGPYKEHLRSYVAEKDVSTCIAFAALLQKDSRLTTGLRSSGVGGVVCARHELVRPLGMGDLQKGERYANMDYILLSAVLGVTAMYLAISYDIACQWKLHLPTQMAAMPERLRLDLSQITLLFALPVWHAAAHERSCQVQNSLTYLEGVGRTDGEGVERTWSSFNPLGWATKEIGRGARHDALEDKIDHHNFEKNINQGLTLRRKLVVAMDERDRQVEAFREVDATLRSELRKSWQKKIDDWLADKTKPNPYETQGPEGPGEADIRMSLTKEEADEAATGGEKLHGSSVTSFVVAGLQLEEAQQRIRNVAKGRTLLVADKSEKVSERRITFFSKLAKFRKLQAVHMPAAVQEMDEDEDACDSDMPPLAAENISLYLPSGLCRVIREQDCRVSVRLGPYVGSRSTAIQGPQTTMW</sequence>
<evidence type="ECO:0000313" key="2">
    <source>
        <dbReference type="EMBL" id="KAJ7226774.1"/>
    </source>
</evidence>
<accession>A0AAD6YQP0</accession>
<dbReference type="PANTHER" id="PTHR33096">
    <property type="entry name" value="CXC2 DOMAIN-CONTAINING PROTEIN"/>
    <property type="match status" value="1"/>
</dbReference>
<dbReference type="InterPro" id="IPR041457">
    <property type="entry name" value="CxC2_KDZ-assoc"/>
</dbReference>